<comment type="caution">
    <text evidence="2">The sequence shown here is derived from an EMBL/GenBank/DDBJ whole genome shotgun (WGS) entry which is preliminary data.</text>
</comment>
<accession>A0A099CX07</accession>
<evidence type="ECO:0008006" key="6">
    <source>
        <dbReference type="Google" id="ProtNLM"/>
    </source>
</evidence>
<keyword evidence="1" id="KW-0808">Transferase</keyword>
<dbReference type="Proteomes" id="UP000029708">
    <property type="component" value="Unassembled WGS sequence"/>
</dbReference>
<evidence type="ECO:0000256" key="1">
    <source>
        <dbReference type="ARBA" id="ARBA00022679"/>
    </source>
</evidence>
<name>A0A099CX07_9GAMM</name>
<proteinExistence type="predicted"/>
<dbReference type="EMBL" id="JROI01000010">
    <property type="protein sequence ID" value="KGI78221.1"/>
    <property type="molecule type" value="Genomic_DNA"/>
</dbReference>
<organism evidence="2 4">
    <name type="scientific">Oleiagrimonas soli</name>
    <dbReference type="NCBI Taxonomy" id="1543381"/>
    <lineage>
        <taxon>Bacteria</taxon>
        <taxon>Pseudomonadati</taxon>
        <taxon>Pseudomonadota</taxon>
        <taxon>Gammaproteobacteria</taxon>
        <taxon>Lysobacterales</taxon>
        <taxon>Rhodanobacteraceae</taxon>
        <taxon>Oleiagrimonas</taxon>
    </lineage>
</organism>
<dbReference type="Pfam" id="PF13469">
    <property type="entry name" value="Sulfotransfer_3"/>
    <property type="match status" value="1"/>
</dbReference>
<dbReference type="InterPro" id="IPR027417">
    <property type="entry name" value="P-loop_NTPase"/>
</dbReference>
<reference evidence="2 4" key="1">
    <citation type="submission" date="2014-09" db="EMBL/GenBank/DDBJ databases">
        <title>Xanthomonadaceae 3.5X direct submission.</title>
        <authorList>
            <person name="Fang T."/>
            <person name="Wang H."/>
        </authorList>
    </citation>
    <scope>NUCLEOTIDE SEQUENCE [LARGE SCALE GENOMIC DNA]</scope>
    <source>
        <strain evidence="2 4">3.5X</strain>
    </source>
</reference>
<dbReference type="SUPFAM" id="SSF52540">
    <property type="entry name" value="P-loop containing nucleoside triphosphate hydrolases"/>
    <property type="match status" value="1"/>
</dbReference>
<protein>
    <recommendedName>
        <fullName evidence="6">Sulfotransferase</fullName>
    </recommendedName>
</protein>
<evidence type="ECO:0000313" key="4">
    <source>
        <dbReference type="Proteomes" id="UP000029708"/>
    </source>
</evidence>
<dbReference type="RefSeq" id="WP_161782332.1">
    <property type="nucleotide sequence ID" value="NZ_JACHET010000001.1"/>
</dbReference>
<dbReference type="HOGENOM" id="CLU_046916_1_2_6"/>
<evidence type="ECO:0000313" key="2">
    <source>
        <dbReference type="EMBL" id="KGI78221.1"/>
    </source>
</evidence>
<dbReference type="Gene3D" id="3.40.50.300">
    <property type="entry name" value="P-loop containing nucleotide triphosphate hydrolases"/>
    <property type="match status" value="1"/>
</dbReference>
<evidence type="ECO:0000313" key="3">
    <source>
        <dbReference type="EMBL" id="MBB6183316.1"/>
    </source>
</evidence>
<dbReference type="STRING" id="1543381.LF63_0107770"/>
<dbReference type="InterPro" id="IPR026634">
    <property type="entry name" value="TPST-like"/>
</dbReference>
<dbReference type="AlphaFoldDB" id="A0A099CX07"/>
<dbReference type="OrthoDB" id="9815894at2"/>
<reference evidence="3 5" key="2">
    <citation type="submission" date="2020-08" db="EMBL/GenBank/DDBJ databases">
        <title>Genomic Encyclopedia of Type Strains, Phase IV (KMG-IV): sequencing the most valuable type-strain genomes for metagenomic binning, comparative biology and taxonomic classification.</title>
        <authorList>
            <person name="Goeker M."/>
        </authorList>
    </citation>
    <scope>NUCLEOTIDE SEQUENCE [LARGE SCALE GENOMIC DNA]</scope>
    <source>
        <strain evidence="3 5">DSM 107085</strain>
    </source>
</reference>
<dbReference type="GO" id="GO:0008476">
    <property type="term" value="F:protein-tyrosine sulfotransferase activity"/>
    <property type="evidence" value="ECO:0007669"/>
    <property type="project" value="InterPro"/>
</dbReference>
<evidence type="ECO:0000313" key="5">
    <source>
        <dbReference type="Proteomes" id="UP000560000"/>
    </source>
</evidence>
<dbReference type="PANTHER" id="PTHR12788:SF10">
    <property type="entry name" value="PROTEIN-TYROSINE SULFOTRANSFERASE"/>
    <property type="match status" value="1"/>
</dbReference>
<dbReference type="PANTHER" id="PTHR12788">
    <property type="entry name" value="PROTEIN-TYROSINE SULFOTRANSFERASE 2"/>
    <property type="match status" value="1"/>
</dbReference>
<gene>
    <name evidence="3" type="ORF">HNQ86_000661</name>
    <name evidence="2" type="ORF">LF63_0107770</name>
</gene>
<dbReference type="Proteomes" id="UP000560000">
    <property type="component" value="Unassembled WGS sequence"/>
</dbReference>
<dbReference type="EMBL" id="JACHET010000001">
    <property type="protein sequence ID" value="MBB6183316.1"/>
    <property type="molecule type" value="Genomic_DNA"/>
</dbReference>
<keyword evidence="4" id="KW-1185">Reference proteome</keyword>
<sequence length="315" mass="35595">MRRIFVVGCPRSGTTIVQAMLAALPGVMSFGETHYAIRLFGQFDRWLCEDPVAESKWRKRVRLAKRKTHGALQRSLDEAFGTSPAPRLRRYVSGRSYIHAYVRALDASAKARDCSCWVEKTPDHLAYVELLAEQIPDAHFIHVVRRGEDVLASAVDGQMRYSEHEVFSGGIPHWVQRWNRALSVHVRWAGDPRHTVLPYDSLFAASEDVQALLRTLTGVPDHDTSGGDGRNRQHIACLNDEPWKRGSTRGELRAPKRKFERIFGPETRTWIREHLADYEGALERITASQPQHAWLTAAADSTYAAANDQDTTRTG</sequence>